<dbReference type="InterPro" id="IPR001680">
    <property type="entry name" value="WD40_rpt"/>
</dbReference>
<dbReference type="InterPro" id="IPR036322">
    <property type="entry name" value="WD40_repeat_dom_sf"/>
</dbReference>
<keyword evidence="10" id="KW-0539">Nucleus</keyword>
<dbReference type="GO" id="GO:0030127">
    <property type="term" value="C:COPII vesicle coat"/>
    <property type="evidence" value="ECO:0007669"/>
    <property type="project" value="TreeGrafter"/>
</dbReference>
<dbReference type="PROSITE" id="PS50082">
    <property type="entry name" value="WD_REPEATS_2"/>
    <property type="match status" value="1"/>
</dbReference>
<evidence type="ECO:0000313" key="13">
    <source>
        <dbReference type="Proteomes" id="UP000740883"/>
    </source>
</evidence>
<organism evidence="12 13">
    <name type="scientific">Nosema granulosis</name>
    <dbReference type="NCBI Taxonomy" id="83296"/>
    <lineage>
        <taxon>Eukaryota</taxon>
        <taxon>Fungi</taxon>
        <taxon>Fungi incertae sedis</taxon>
        <taxon>Microsporidia</taxon>
        <taxon>Nosematidae</taxon>
        <taxon>Nosema</taxon>
    </lineage>
</organism>
<dbReference type="Gene3D" id="2.130.10.10">
    <property type="entry name" value="YVTN repeat-like/Quinoprotein amine dehydrogenase"/>
    <property type="match status" value="1"/>
</dbReference>
<evidence type="ECO:0000256" key="5">
    <source>
        <dbReference type="ARBA" id="ARBA00022737"/>
    </source>
</evidence>
<evidence type="ECO:0000256" key="6">
    <source>
        <dbReference type="ARBA" id="ARBA00022816"/>
    </source>
</evidence>
<evidence type="ECO:0000313" key="12">
    <source>
        <dbReference type="EMBL" id="KAF9764899.1"/>
    </source>
</evidence>
<dbReference type="AlphaFoldDB" id="A0A9P6L0K9"/>
<dbReference type="GO" id="GO:0031080">
    <property type="term" value="C:nuclear pore outer ring"/>
    <property type="evidence" value="ECO:0007669"/>
    <property type="project" value="TreeGrafter"/>
</dbReference>
<dbReference type="GO" id="GO:0005198">
    <property type="term" value="F:structural molecule activity"/>
    <property type="evidence" value="ECO:0007669"/>
    <property type="project" value="InterPro"/>
</dbReference>
<comment type="caution">
    <text evidence="12">The sequence shown here is derived from an EMBL/GenBank/DDBJ whole genome shotgun (WGS) entry which is preliminary data.</text>
</comment>
<evidence type="ECO:0000256" key="3">
    <source>
        <dbReference type="ARBA" id="ARBA00022448"/>
    </source>
</evidence>
<keyword evidence="7" id="KW-0653">Protein transport</keyword>
<evidence type="ECO:0000256" key="1">
    <source>
        <dbReference type="ARBA" id="ARBA00004567"/>
    </source>
</evidence>
<dbReference type="PANTHER" id="PTHR11024">
    <property type="entry name" value="NUCLEAR PORE COMPLEX PROTEIN SEC13 / SEH1 FAMILY MEMBER"/>
    <property type="match status" value="1"/>
</dbReference>
<feature type="repeat" description="WD" evidence="11">
    <location>
        <begin position="140"/>
        <end position="169"/>
    </location>
</feature>
<protein>
    <submittedName>
        <fullName evidence="12">Protein transport protein SEC13</fullName>
    </submittedName>
</protein>
<keyword evidence="9" id="KW-0906">Nuclear pore complex</keyword>
<evidence type="ECO:0000256" key="4">
    <source>
        <dbReference type="ARBA" id="ARBA00022574"/>
    </source>
</evidence>
<dbReference type="GO" id="GO:0090114">
    <property type="term" value="P:COPII-coated vesicle budding"/>
    <property type="evidence" value="ECO:0007669"/>
    <property type="project" value="TreeGrafter"/>
</dbReference>
<dbReference type="InterPro" id="IPR037363">
    <property type="entry name" value="Sec13/Seh1_fam"/>
</dbReference>
<evidence type="ECO:0000256" key="9">
    <source>
        <dbReference type="ARBA" id="ARBA00023132"/>
    </source>
</evidence>
<dbReference type="Proteomes" id="UP000740883">
    <property type="component" value="Unassembled WGS sequence"/>
</dbReference>
<dbReference type="EMBL" id="SBJO01000005">
    <property type="protein sequence ID" value="KAF9764899.1"/>
    <property type="molecule type" value="Genomic_DNA"/>
</dbReference>
<evidence type="ECO:0000256" key="11">
    <source>
        <dbReference type="PROSITE-ProRule" id="PRU00221"/>
    </source>
</evidence>
<accession>A0A9P6L0K9</accession>
<keyword evidence="6" id="KW-0509">mRNA transport</keyword>
<dbReference type="Pfam" id="PF00400">
    <property type="entry name" value="WD40"/>
    <property type="match status" value="3"/>
</dbReference>
<evidence type="ECO:0000256" key="7">
    <source>
        <dbReference type="ARBA" id="ARBA00022927"/>
    </source>
</evidence>
<sequence length="273" mass="30281">MDLHKGKIHSIQSDIFEKRIVTASSDGVVRVFDNKAEAGSMPLLEINCELQGSYGVCTKAVFIKDGELIASSYFSGKLALWKREAGTYTLAIVKDIFNGTIYDIDAVYKNEIIKIYCACSDGTLRIVDIAPGYTFSQEDVVAHRFGVTCVSSNSEYVVTGGLDNSVVLWREKKEEMRFRDHSGFVRDVKISRDNVFGLMSFASCSEDGIVNIYTKTQEEFKKQSIEIKEPVYSLSWSKTGFSLSVGFGSNGLKCFSPGSDGKFTEVDLTKCEN</sequence>
<keyword evidence="3" id="KW-0813">Transport</keyword>
<evidence type="ECO:0000256" key="10">
    <source>
        <dbReference type="ARBA" id="ARBA00023242"/>
    </source>
</evidence>
<dbReference type="InterPro" id="IPR015943">
    <property type="entry name" value="WD40/YVTN_repeat-like_dom_sf"/>
</dbReference>
<dbReference type="SUPFAM" id="SSF50978">
    <property type="entry name" value="WD40 repeat-like"/>
    <property type="match status" value="1"/>
</dbReference>
<comment type="similarity">
    <text evidence="2">Belongs to the WD repeat SEC13 family.</text>
</comment>
<dbReference type="OrthoDB" id="364224at2759"/>
<dbReference type="SMART" id="SM00320">
    <property type="entry name" value="WD40"/>
    <property type="match status" value="5"/>
</dbReference>
<keyword evidence="4 11" id="KW-0853">WD repeat</keyword>
<keyword evidence="8" id="KW-0811">Translocation</keyword>
<gene>
    <name evidence="12" type="primary">SEC13</name>
    <name evidence="12" type="ORF">NGRA_0168</name>
</gene>
<dbReference type="PANTHER" id="PTHR11024:SF2">
    <property type="entry name" value="PROTEIN SEC13 HOMOLOG"/>
    <property type="match status" value="1"/>
</dbReference>
<name>A0A9P6L0K9_9MICR</name>
<reference evidence="12 13" key="1">
    <citation type="journal article" date="2020" name="Genome Biol. Evol.">
        <title>Comparative genomics of strictly vertically transmitted, feminizing microsporidia endosymbionts of amphipod crustaceans.</title>
        <authorList>
            <person name="Cormier A."/>
            <person name="Chebbi M.A."/>
            <person name="Giraud I."/>
            <person name="Wattier R."/>
            <person name="Teixeira M."/>
            <person name="Gilbert C."/>
            <person name="Rigaud T."/>
            <person name="Cordaux R."/>
        </authorList>
    </citation>
    <scope>NUCLEOTIDE SEQUENCE [LARGE SCALE GENOMIC DNA]</scope>
    <source>
        <strain evidence="12 13">Ou3-Ou53</strain>
    </source>
</reference>
<keyword evidence="13" id="KW-1185">Reference proteome</keyword>
<proteinExistence type="inferred from homology"/>
<evidence type="ECO:0000256" key="2">
    <source>
        <dbReference type="ARBA" id="ARBA00010102"/>
    </source>
</evidence>
<dbReference type="GO" id="GO:0006606">
    <property type="term" value="P:protein import into nucleus"/>
    <property type="evidence" value="ECO:0007669"/>
    <property type="project" value="TreeGrafter"/>
</dbReference>
<comment type="subcellular location">
    <subcellularLocation>
        <location evidence="1">Nucleus</location>
        <location evidence="1">Nuclear pore complex</location>
    </subcellularLocation>
</comment>
<keyword evidence="5" id="KW-0677">Repeat</keyword>
<dbReference type="GO" id="GO:0051028">
    <property type="term" value="P:mRNA transport"/>
    <property type="evidence" value="ECO:0007669"/>
    <property type="project" value="UniProtKB-KW"/>
</dbReference>
<evidence type="ECO:0000256" key="8">
    <source>
        <dbReference type="ARBA" id="ARBA00023010"/>
    </source>
</evidence>